<reference evidence="4" key="1">
    <citation type="submission" date="2009-01" db="EMBL/GenBank/DDBJ databases">
        <title>Complete sequence of plasmid 1 of Methylobacterium nodulans ORS 2060.</title>
        <authorList>
            <consortium name="US DOE Joint Genome Institute"/>
            <person name="Lucas S."/>
            <person name="Copeland A."/>
            <person name="Lapidus A."/>
            <person name="Glavina del Rio T."/>
            <person name="Dalin E."/>
            <person name="Tice H."/>
            <person name="Bruce D."/>
            <person name="Goodwin L."/>
            <person name="Pitluck S."/>
            <person name="Sims D."/>
            <person name="Brettin T."/>
            <person name="Detter J.C."/>
            <person name="Han C."/>
            <person name="Larimer F."/>
            <person name="Land M."/>
            <person name="Hauser L."/>
            <person name="Kyrpides N."/>
            <person name="Ivanova N."/>
            <person name="Marx C.J."/>
            <person name="Richardson P."/>
        </authorList>
    </citation>
    <scope>NUCLEOTIDE SEQUENCE [LARGE SCALE GENOMIC DNA]</scope>
    <source>
        <strain evidence="4">LMG 21967 / CNCM I-2342 / ORS 2060</strain>
        <plasmid evidence="4">Plasmid pMNOD01</plasmid>
    </source>
</reference>
<evidence type="ECO:0000256" key="2">
    <source>
        <dbReference type="SAM" id="SignalP"/>
    </source>
</evidence>
<dbReference type="RefSeq" id="WP_015934204.1">
    <property type="nucleotide sequence ID" value="NC_011892.1"/>
</dbReference>
<feature type="region of interest" description="Disordered" evidence="1">
    <location>
        <begin position="25"/>
        <end position="53"/>
    </location>
</feature>
<dbReference type="SUPFAM" id="SSF56935">
    <property type="entry name" value="Porins"/>
    <property type="match status" value="1"/>
</dbReference>
<feature type="chain" id="PRO_5002872218" evidence="2">
    <location>
        <begin position="23"/>
        <end position="432"/>
    </location>
</feature>
<keyword evidence="4" id="KW-1185">Reference proteome</keyword>
<accession>B8IW78</accession>
<protein>
    <submittedName>
        <fullName evidence="3">Putative signal peptide</fullName>
    </submittedName>
</protein>
<dbReference type="Proteomes" id="UP000008207">
    <property type="component" value="Plasmid pMNOD01"/>
</dbReference>
<gene>
    <name evidence="3" type="ordered locus">Mnod_8582</name>
</gene>
<dbReference type="KEGG" id="mno:Mnod_8582"/>
<dbReference type="AlphaFoldDB" id="B8IW78"/>
<dbReference type="OrthoDB" id="7490673at2"/>
<evidence type="ECO:0000313" key="3">
    <source>
        <dbReference type="EMBL" id="ACL62668.1"/>
    </source>
</evidence>
<proteinExistence type="predicted"/>
<geneLocation type="plasmid" evidence="3 4">
    <name>pMNOD01</name>
</geneLocation>
<dbReference type="HOGENOM" id="CLU_043009_0_1_5"/>
<keyword evidence="3" id="KW-0614">Plasmid</keyword>
<organism evidence="3 4">
    <name type="scientific">Methylobacterium nodulans (strain LMG 21967 / CNCM I-2342 / ORS 2060)</name>
    <dbReference type="NCBI Taxonomy" id="460265"/>
    <lineage>
        <taxon>Bacteria</taxon>
        <taxon>Pseudomonadati</taxon>
        <taxon>Pseudomonadota</taxon>
        <taxon>Alphaproteobacteria</taxon>
        <taxon>Hyphomicrobiales</taxon>
        <taxon>Methylobacteriaceae</taxon>
        <taxon>Methylobacterium</taxon>
    </lineage>
</organism>
<evidence type="ECO:0000313" key="4">
    <source>
        <dbReference type="Proteomes" id="UP000008207"/>
    </source>
</evidence>
<sequence>MPLTARAAVIVLSLGSLTPARAQEVEVDAEPNRLNREQPVTVADPTPPLPERSDSIGKWTFGGTFRLRYDARFDDARPGGDRRTSSHLSWDTLGLKLAYDSDTVFGAAQYRFYGASFLYSRRSGYEGYPGEVNFPMYAYVGYKLSPFDSITFGLNQVPFGLVPYFSTTWLETLGFAMGIEEVYNFGVKYSHVEPEYNYQLGFYPGANPNAFGISRDSARYSTNIVRADSYVPFGSDNAEQNMIVGRAEYFFIKNDFASLAAGVSIWHSDIYNFTTRQTGTKQLEAIHVNATRGQWGFKSIFARQDINPKNPIRNDLITIGGYDGSYNMATHGNFIAAEVSYKLQDDVGPFNLVPYFSYSRYIKDQKNFRDSQRFVVGGAWTLKADPGLIIYTELVTGKNDPYVGAGQYVSGLAQGGDNKWKSSIYINIGYYF</sequence>
<feature type="signal peptide" evidence="2">
    <location>
        <begin position="1"/>
        <end position="22"/>
    </location>
</feature>
<dbReference type="EMBL" id="CP001350">
    <property type="protein sequence ID" value="ACL62668.1"/>
    <property type="molecule type" value="Genomic_DNA"/>
</dbReference>
<evidence type="ECO:0000256" key="1">
    <source>
        <dbReference type="SAM" id="MobiDB-lite"/>
    </source>
</evidence>
<name>B8IW78_METNO</name>
<keyword evidence="2" id="KW-0732">Signal</keyword>